<gene>
    <name evidence="1" type="ORF">P691DRAFT_684440</name>
</gene>
<dbReference type="EMBL" id="MU151974">
    <property type="protein sequence ID" value="KAF9441285.1"/>
    <property type="molecule type" value="Genomic_DNA"/>
</dbReference>
<reference evidence="1" key="1">
    <citation type="submission" date="2020-11" db="EMBL/GenBank/DDBJ databases">
        <authorList>
            <consortium name="DOE Joint Genome Institute"/>
            <person name="Ahrendt S."/>
            <person name="Riley R."/>
            <person name="Andreopoulos W."/>
            <person name="Labutti K."/>
            <person name="Pangilinan J."/>
            <person name="Ruiz-Duenas F.J."/>
            <person name="Barrasa J.M."/>
            <person name="Sanchez-Garcia M."/>
            <person name="Camarero S."/>
            <person name="Miyauchi S."/>
            <person name="Serrano A."/>
            <person name="Linde D."/>
            <person name="Babiker R."/>
            <person name="Drula E."/>
            <person name="Ayuso-Fernandez I."/>
            <person name="Pacheco R."/>
            <person name="Padilla G."/>
            <person name="Ferreira P."/>
            <person name="Barriuso J."/>
            <person name="Kellner H."/>
            <person name="Castanera R."/>
            <person name="Alfaro M."/>
            <person name="Ramirez L."/>
            <person name="Pisabarro A.G."/>
            <person name="Kuo A."/>
            <person name="Tritt A."/>
            <person name="Lipzen A."/>
            <person name="He G."/>
            <person name="Yan M."/>
            <person name="Ng V."/>
            <person name="Cullen D."/>
            <person name="Martin F."/>
            <person name="Rosso M.-N."/>
            <person name="Henrissat B."/>
            <person name="Hibbett D."/>
            <person name="Martinez A.T."/>
            <person name="Grigoriev I.V."/>
        </authorList>
    </citation>
    <scope>NUCLEOTIDE SEQUENCE</scope>
    <source>
        <strain evidence="1">MF-IS2</strain>
    </source>
</reference>
<dbReference type="Proteomes" id="UP000807342">
    <property type="component" value="Unassembled WGS sequence"/>
</dbReference>
<comment type="caution">
    <text evidence="1">The sequence shown here is derived from an EMBL/GenBank/DDBJ whole genome shotgun (WGS) entry which is preliminary data.</text>
</comment>
<accession>A0A9P5WZN4</accession>
<evidence type="ECO:0000313" key="2">
    <source>
        <dbReference type="Proteomes" id="UP000807342"/>
    </source>
</evidence>
<name>A0A9P5WZN4_9AGAR</name>
<dbReference type="AlphaFoldDB" id="A0A9P5WZN4"/>
<dbReference type="OrthoDB" id="3034450at2759"/>
<keyword evidence="2" id="KW-1185">Reference proteome</keyword>
<protein>
    <recommendedName>
        <fullName evidence="3">Reverse transcriptase</fullName>
    </recommendedName>
</protein>
<proteinExistence type="predicted"/>
<evidence type="ECO:0008006" key="3">
    <source>
        <dbReference type="Google" id="ProtNLM"/>
    </source>
</evidence>
<evidence type="ECO:0000313" key="1">
    <source>
        <dbReference type="EMBL" id="KAF9441285.1"/>
    </source>
</evidence>
<sequence>GHAFLNLKSGDNNILPTYVNRGGWLPHVGSDTKLCMHLTRCITNHAPIRSFWQQFFPGQYDTTCPCGHKLEMREHILNKCPLYERQWTNQERFHIDTITGLVKFLQDNPKAFTFVDKPQHNLDLDWE</sequence>
<feature type="non-terminal residue" evidence="1">
    <location>
        <position position="1"/>
    </location>
</feature>
<organism evidence="1 2">
    <name type="scientific">Macrolepiota fuliginosa MF-IS2</name>
    <dbReference type="NCBI Taxonomy" id="1400762"/>
    <lineage>
        <taxon>Eukaryota</taxon>
        <taxon>Fungi</taxon>
        <taxon>Dikarya</taxon>
        <taxon>Basidiomycota</taxon>
        <taxon>Agaricomycotina</taxon>
        <taxon>Agaricomycetes</taxon>
        <taxon>Agaricomycetidae</taxon>
        <taxon>Agaricales</taxon>
        <taxon>Agaricineae</taxon>
        <taxon>Agaricaceae</taxon>
        <taxon>Macrolepiota</taxon>
    </lineage>
</organism>